<evidence type="ECO:0000256" key="12">
    <source>
        <dbReference type="ARBA" id="ARBA00048366"/>
    </source>
</evidence>
<evidence type="ECO:0000259" key="14">
    <source>
        <dbReference type="PROSITE" id="PS51163"/>
    </source>
</evidence>
<dbReference type="InterPro" id="IPR017945">
    <property type="entry name" value="DHBP_synth_RibB-like_a/b_dom"/>
</dbReference>
<comment type="function">
    <text evidence="13">Required for the formation of a threonylcarbamoyl group on adenosine at position 37 (t(6)A37) in tRNAs that read codons beginning with adenine. Likely catalyzes the conversion of L-threonine, HCO(3)(-)/CO(2) and ATP to give threonylcarbamoyl-AMP (TC-AMP) as the acyladenylate intermediate, with the release of diphosphate. Required for normal translation, by ensuring translation fidelity at the level of codon recognition, appropriate translation initiation selection and maintenance of reading frame. Also involved in telomere replication. Binds to single-stranded telomeric (ssTG) DNA and positively regulates telomere length.</text>
</comment>
<name>A0A9Q8Z3Z5_CURCL</name>
<reference evidence="15" key="1">
    <citation type="submission" date="2021-12" db="EMBL/GenBank/DDBJ databases">
        <title>Curvularia clavata genome.</title>
        <authorList>
            <person name="Cao Y."/>
        </authorList>
    </citation>
    <scope>NUCLEOTIDE SEQUENCE</scope>
    <source>
        <strain evidence="15">Yc1106</strain>
    </source>
</reference>
<dbReference type="PANTHER" id="PTHR17490">
    <property type="entry name" value="SUA5"/>
    <property type="match status" value="1"/>
</dbReference>
<evidence type="ECO:0000256" key="9">
    <source>
        <dbReference type="ARBA" id="ARBA00022741"/>
    </source>
</evidence>
<keyword evidence="9" id="KW-0547">Nucleotide-binding</keyword>
<dbReference type="OrthoDB" id="412787at2759"/>
<dbReference type="InterPro" id="IPR005145">
    <property type="entry name" value="Sua5_C"/>
</dbReference>
<evidence type="ECO:0000256" key="8">
    <source>
        <dbReference type="ARBA" id="ARBA00022695"/>
    </source>
</evidence>
<dbReference type="SUPFAM" id="SSF55821">
    <property type="entry name" value="YrdC/RibB"/>
    <property type="match status" value="1"/>
</dbReference>
<sequence>MVPLVTSRATLGTEAPQLSEKFWLPHPVITLMPKCPPRIPNVNSKNVFSYTVPIRRLAQVATRTRLCIPHSTLSAPDTFCRLGELSRFNSRHTTQTHKQFIATMAETRMQPVDPQKLGKITFKKCDDLIDDWHIEYDESAEGDDHFGNLKAAARDLVDTDIPVAFPTETVYGLGADATRSAAVKQIFACKGRPADNPLIVHVHSLPQLRALLSGKLDVTGDGKVDGKDPIPEIYRPLIERFWPGPLTLILPTPEKSILAPEVTAGLSTFGARMPRSIIALSLLRLCGRPLAAPSANASTRPSPTAAEHVYDDLDGKIRRIIDGGPCEVGVESTVVDGLSSPPAILRPGGITVEQLRQCPGWEKVVVGYKDKQAEDSSKPRAPGMKYRHYSPKAAVLLFEAGADGPKADELKRKSRIGIVRTKGWNLALGLNAEKVESSVSNGWKSFSTPEPEVSTDTNASSLRQSNLLRSVMQHQIPRSNHYLVKPEGLHVWDINLGANTEDIARGLFSALRDLDKKGVETIYVEGIDDKSGDDIAAAVMNRLRKAAEIRT</sequence>
<evidence type="ECO:0000256" key="2">
    <source>
        <dbReference type="ARBA" id="ARBA00007663"/>
    </source>
</evidence>
<dbReference type="InterPro" id="IPR050156">
    <property type="entry name" value="TC-AMP_synthase_SUA5"/>
</dbReference>
<dbReference type="VEuPathDB" id="FungiDB:yc1106_02561"/>
<dbReference type="GO" id="GO:0003725">
    <property type="term" value="F:double-stranded RNA binding"/>
    <property type="evidence" value="ECO:0007669"/>
    <property type="project" value="InterPro"/>
</dbReference>
<evidence type="ECO:0000256" key="1">
    <source>
        <dbReference type="ARBA" id="ARBA00004496"/>
    </source>
</evidence>
<dbReference type="FunFam" id="3.90.870.10:FF:000008">
    <property type="entry name" value="Threonylcarbamoyl-AMP synthase"/>
    <property type="match status" value="1"/>
</dbReference>
<dbReference type="GO" id="GO:0005737">
    <property type="term" value="C:cytoplasm"/>
    <property type="evidence" value="ECO:0007669"/>
    <property type="project" value="UniProtKB-SubCell"/>
</dbReference>
<dbReference type="GO" id="GO:0005524">
    <property type="term" value="F:ATP binding"/>
    <property type="evidence" value="ECO:0007669"/>
    <property type="project" value="UniProtKB-KW"/>
</dbReference>
<dbReference type="GO" id="GO:0002949">
    <property type="term" value="P:tRNA threonylcarbamoyladenosine modification"/>
    <property type="evidence" value="ECO:0007669"/>
    <property type="project" value="UniProtKB-ARBA"/>
</dbReference>
<dbReference type="PROSITE" id="PS51163">
    <property type="entry name" value="YRDC"/>
    <property type="match status" value="1"/>
</dbReference>
<proteinExistence type="inferred from homology"/>
<evidence type="ECO:0000256" key="4">
    <source>
        <dbReference type="ARBA" id="ARBA00015492"/>
    </source>
</evidence>
<evidence type="ECO:0000256" key="13">
    <source>
        <dbReference type="ARBA" id="ARBA00056339"/>
    </source>
</evidence>
<comment type="similarity">
    <text evidence="2">Belongs to the SUA5 family.</text>
</comment>
<dbReference type="InterPro" id="IPR006070">
    <property type="entry name" value="Sua5-like_dom"/>
</dbReference>
<keyword evidence="5" id="KW-0963">Cytoplasm</keyword>
<evidence type="ECO:0000313" key="15">
    <source>
        <dbReference type="EMBL" id="USP75287.1"/>
    </source>
</evidence>
<dbReference type="Gene3D" id="3.40.50.11030">
    <property type="entry name" value="Threonylcarbamoyl-AMP synthase, C-terminal domain"/>
    <property type="match status" value="1"/>
</dbReference>
<organism evidence="15 16">
    <name type="scientific">Curvularia clavata</name>
    <dbReference type="NCBI Taxonomy" id="95742"/>
    <lineage>
        <taxon>Eukaryota</taxon>
        <taxon>Fungi</taxon>
        <taxon>Dikarya</taxon>
        <taxon>Ascomycota</taxon>
        <taxon>Pezizomycotina</taxon>
        <taxon>Dothideomycetes</taxon>
        <taxon>Pleosporomycetidae</taxon>
        <taxon>Pleosporales</taxon>
        <taxon>Pleosporineae</taxon>
        <taxon>Pleosporaceae</taxon>
        <taxon>Curvularia</taxon>
    </lineage>
</organism>
<dbReference type="EMBL" id="CP089275">
    <property type="protein sequence ID" value="USP75287.1"/>
    <property type="molecule type" value="Genomic_DNA"/>
</dbReference>
<dbReference type="InterPro" id="IPR038385">
    <property type="entry name" value="Sua5/YwlC_C"/>
</dbReference>
<keyword evidence="8" id="KW-0548">Nucleotidyltransferase</keyword>
<evidence type="ECO:0000256" key="3">
    <source>
        <dbReference type="ARBA" id="ARBA00012584"/>
    </source>
</evidence>
<dbReference type="EC" id="2.7.7.87" evidence="3"/>
<dbReference type="AlphaFoldDB" id="A0A9Q8Z3Z5"/>
<evidence type="ECO:0000256" key="6">
    <source>
        <dbReference type="ARBA" id="ARBA00022679"/>
    </source>
</evidence>
<comment type="catalytic activity">
    <reaction evidence="12">
        <text>L-threonine + hydrogencarbonate + ATP = L-threonylcarbamoyladenylate + diphosphate + H2O</text>
        <dbReference type="Rhea" id="RHEA:36407"/>
        <dbReference type="ChEBI" id="CHEBI:15377"/>
        <dbReference type="ChEBI" id="CHEBI:17544"/>
        <dbReference type="ChEBI" id="CHEBI:30616"/>
        <dbReference type="ChEBI" id="CHEBI:33019"/>
        <dbReference type="ChEBI" id="CHEBI:57926"/>
        <dbReference type="ChEBI" id="CHEBI:73682"/>
        <dbReference type="EC" id="2.7.7.87"/>
    </reaction>
</comment>
<dbReference type="GO" id="GO:0061710">
    <property type="term" value="F:L-threonylcarbamoyladenylate synthase"/>
    <property type="evidence" value="ECO:0007669"/>
    <property type="project" value="UniProtKB-EC"/>
</dbReference>
<dbReference type="Proteomes" id="UP001056012">
    <property type="component" value="Chromosome 2"/>
</dbReference>
<dbReference type="GO" id="GO:0000049">
    <property type="term" value="F:tRNA binding"/>
    <property type="evidence" value="ECO:0007669"/>
    <property type="project" value="TreeGrafter"/>
</dbReference>
<dbReference type="NCBIfam" id="TIGR00057">
    <property type="entry name" value="L-threonylcarbamoyladenylate synthase"/>
    <property type="match status" value="1"/>
</dbReference>
<evidence type="ECO:0000256" key="11">
    <source>
        <dbReference type="ARBA" id="ARBA00029774"/>
    </source>
</evidence>
<evidence type="ECO:0000256" key="10">
    <source>
        <dbReference type="ARBA" id="ARBA00022840"/>
    </source>
</evidence>
<dbReference type="GO" id="GO:0006450">
    <property type="term" value="P:regulation of translational fidelity"/>
    <property type="evidence" value="ECO:0007669"/>
    <property type="project" value="TreeGrafter"/>
</dbReference>
<evidence type="ECO:0000256" key="5">
    <source>
        <dbReference type="ARBA" id="ARBA00022490"/>
    </source>
</evidence>
<keyword evidence="16" id="KW-1185">Reference proteome</keyword>
<evidence type="ECO:0000313" key="16">
    <source>
        <dbReference type="Proteomes" id="UP001056012"/>
    </source>
</evidence>
<keyword evidence="10" id="KW-0067">ATP-binding</keyword>
<protein>
    <recommendedName>
        <fullName evidence="4">Threonylcarbamoyl-AMP synthase</fullName>
        <ecNumber evidence="3">2.7.7.87</ecNumber>
    </recommendedName>
    <alternativeName>
        <fullName evidence="11">L-threonylcarbamoyladenylate synthase</fullName>
    </alternativeName>
</protein>
<gene>
    <name evidence="15" type="ORF">yc1106_02561</name>
</gene>
<accession>A0A9Q8Z3Z5</accession>
<comment type="subcellular location">
    <subcellularLocation>
        <location evidence="1">Cytoplasm</location>
    </subcellularLocation>
</comment>
<feature type="domain" description="YrdC-like" evidence="14">
    <location>
        <begin position="146"/>
        <end position="350"/>
    </location>
</feature>
<dbReference type="Gene3D" id="3.90.870.10">
    <property type="entry name" value="DHBP synthase"/>
    <property type="match status" value="1"/>
</dbReference>
<dbReference type="Pfam" id="PF03481">
    <property type="entry name" value="Sua5_C"/>
    <property type="match status" value="1"/>
</dbReference>
<evidence type="ECO:0000256" key="7">
    <source>
        <dbReference type="ARBA" id="ARBA00022694"/>
    </source>
</evidence>
<dbReference type="Pfam" id="PF01300">
    <property type="entry name" value="Sua5_yciO_yrdC"/>
    <property type="match status" value="1"/>
</dbReference>
<dbReference type="PANTHER" id="PTHR17490:SF16">
    <property type="entry name" value="THREONYLCARBAMOYL-AMP SYNTHASE"/>
    <property type="match status" value="1"/>
</dbReference>
<keyword evidence="6" id="KW-0808">Transferase</keyword>
<keyword evidence="7" id="KW-0819">tRNA processing</keyword>